<dbReference type="EMBL" id="CAJNOJ010000035">
    <property type="protein sequence ID" value="CAF0910554.1"/>
    <property type="molecule type" value="Genomic_DNA"/>
</dbReference>
<keyword evidence="9" id="KW-0966">Cell projection</keyword>
<dbReference type="GO" id="GO:0034451">
    <property type="term" value="C:centriolar satellite"/>
    <property type="evidence" value="ECO:0007669"/>
    <property type="project" value="UniProtKB-SubCell"/>
</dbReference>
<dbReference type="Pfam" id="PF07289">
    <property type="entry name" value="BBL5"/>
    <property type="match status" value="1"/>
</dbReference>
<accession>A0A813PML2</accession>
<dbReference type="GO" id="GO:0036064">
    <property type="term" value="C:ciliary basal body"/>
    <property type="evidence" value="ECO:0007669"/>
    <property type="project" value="TreeGrafter"/>
</dbReference>
<comment type="subcellular location">
    <subcellularLocation>
        <location evidence="1">Cell projection</location>
        <location evidence="1">Cilium membrane</location>
    </subcellularLocation>
    <subcellularLocation>
        <location evidence="2">Cytoplasm</location>
        <location evidence="2">Cytoskeleton</location>
        <location evidence="2">Microtubule organizing center</location>
        <location evidence="2">Centrosome</location>
        <location evidence="2">Centriolar satellite</location>
    </subcellularLocation>
</comment>
<evidence type="ECO:0000256" key="3">
    <source>
        <dbReference type="ARBA" id="ARBA00005822"/>
    </source>
</evidence>
<dbReference type="Proteomes" id="UP000663852">
    <property type="component" value="Unassembled WGS sequence"/>
</dbReference>
<dbReference type="GO" id="GO:0034464">
    <property type="term" value="C:BBSome"/>
    <property type="evidence" value="ECO:0007669"/>
    <property type="project" value="InterPro"/>
</dbReference>
<gene>
    <name evidence="12" type="ORF">EDS130_LOCUS10252</name>
    <name evidence="11" type="ORF">XAT740_LOCUS529</name>
</gene>
<evidence type="ECO:0000256" key="5">
    <source>
        <dbReference type="ARBA" id="ARBA00022490"/>
    </source>
</evidence>
<dbReference type="PANTHER" id="PTHR21351">
    <property type="entry name" value="BARDET-BIEDL SYNDROME PROTEIN 5"/>
    <property type="match status" value="1"/>
</dbReference>
<dbReference type="PANTHER" id="PTHR21351:SF0">
    <property type="entry name" value="BARDET-BIEDL SYNDROME 5 PROTEIN"/>
    <property type="match status" value="1"/>
</dbReference>
<organism evidence="11 13">
    <name type="scientific">Adineta ricciae</name>
    <name type="common">Rotifer</name>
    <dbReference type="NCBI Taxonomy" id="249248"/>
    <lineage>
        <taxon>Eukaryota</taxon>
        <taxon>Metazoa</taxon>
        <taxon>Spiralia</taxon>
        <taxon>Gnathifera</taxon>
        <taxon>Rotifera</taxon>
        <taxon>Eurotatoria</taxon>
        <taxon>Bdelloidea</taxon>
        <taxon>Adinetida</taxon>
        <taxon>Adinetidae</taxon>
        <taxon>Adineta</taxon>
    </lineage>
</organism>
<reference evidence="11" key="1">
    <citation type="submission" date="2021-02" db="EMBL/GenBank/DDBJ databases">
        <authorList>
            <person name="Nowell W R."/>
        </authorList>
    </citation>
    <scope>NUCLEOTIDE SEQUENCE</scope>
</reference>
<feature type="domain" description="BBSome complex member BBS5 PH" evidence="10">
    <location>
        <begin position="163"/>
        <end position="217"/>
    </location>
</feature>
<dbReference type="Proteomes" id="UP000663828">
    <property type="component" value="Unassembled WGS sequence"/>
</dbReference>
<protein>
    <recommendedName>
        <fullName evidence="10">BBSome complex member BBS5 PH domain-containing protein</fullName>
    </recommendedName>
</protein>
<evidence type="ECO:0000256" key="7">
    <source>
        <dbReference type="ARBA" id="ARBA00023136"/>
    </source>
</evidence>
<dbReference type="EMBL" id="CAJNOR010000015">
    <property type="protein sequence ID" value="CAF0753065.1"/>
    <property type="molecule type" value="Genomic_DNA"/>
</dbReference>
<keyword evidence="5" id="KW-0963">Cytoplasm</keyword>
<dbReference type="SMART" id="SM00683">
    <property type="entry name" value="DM16"/>
    <property type="match status" value="2"/>
</dbReference>
<dbReference type="GO" id="GO:0060170">
    <property type="term" value="C:ciliary membrane"/>
    <property type="evidence" value="ECO:0007669"/>
    <property type="project" value="UniProtKB-SubCell"/>
</dbReference>
<sequence length="346" mass="39322">MASATQEANMAVWYDREIRFDVPPNDIKCRSGECIIDTLSSVEDTKGNNGDKGKLIITNIRLIWHSHSSTRTNLSIGLHALVTITARNAKSKLRGSTESVYLLTKSGSSRYEFIFTNLVTGSSAMLNSIVAVHKAYDSSRLYREIRLRSSLLNKGQLRILPKERLHSRYNGVWNLSSDQGNLGIFHITDIRLIWHAELNENFNVSVPYYQTKSIKIRDSKFGVALVVETTPYSGNYLLGFQIAPEEKLREVHKEIITLHKSYFANPEFGVEYSIEEQQPDQPATRLESLVDDIEILQSREHTDSYATYLTDTGKRDREPVYSEELGLAIEKLPQGYTLSSLWDILN</sequence>
<evidence type="ECO:0000256" key="1">
    <source>
        <dbReference type="ARBA" id="ARBA00004309"/>
    </source>
</evidence>
<comment type="similarity">
    <text evidence="3">Belongs to the BBS5 family.</text>
</comment>
<evidence type="ECO:0000256" key="6">
    <source>
        <dbReference type="ARBA" id="ARBA00023069"/>
    </source>
</evidence>
<keyword evidence="4" id="KW-1003">Cell membrane</keyword>
<keyword evidence="7" id="KW-0472">Membrane</keyword>
<name>A0A813PML2_ADIRI</name>
<dbReference type="GO" id="GO:0060271">
    <property type="term" value="P:cilium assembly"/>
    <property type="evidence" value="ECO:0007669"/>
    <property type="project" value="TreeGrafter"/>
</dbReference>
<dbReference type="GO" id="GO:0032266">
    <property type="term" value="F:phosphatidylinositol-3-phosphate binding"/>
    <property type="evidence" value="ECO:0007669"/>
    <property type="project" value="TreeGrafter"/>
</dbReference>
<evidence type="ECO:0000256" key="8">
    <source>
        <dbReference type="ARBA" id="ARBA00023212"/>
    </source>
</evidence>
<evidence type="ECO:0000256" key="2">
    <source>
        <dbReference type="ARBA" id="ARBA00004607"/>
    </source>
</evidence>
<dbReference type="AlphaFoldDB" id="A0A813PML2"/>
<dbReference type="OrthoDB" id="10261999at2759"/>
<keyword evidence="6" id="KW-0969">Cilium</keyword>
<dbReference type="PIRSF" id="PIRSF010072">
    <property type="entry name" value="DUF1448"/>
    <property type="match status" value="1"/>
</dbReference>
<keyword evidence="8" id="KW-0206">Cytoskeleton</keyword>
<evidence type="ECO:0000313" key="12">
    <source>
        <dbReference type="EMBL" id="CAF0910554.1"/>
    </source>
</evidence>
<evidence type="ECO:0000313" key="11">
    <source>
        <dbReference type="EMBL" id="CAF0753065.1"/>
    </source>
</evidence>
<dbReference type="InterPro" id="IPR006606">
    <property type="entry name" value="BBL5"/>
</dbReference>
<comment type="caution">
    <text evidence="11">The sequence shown here is derived from an EMBL/GenBank/DDBJ whole genome shotgun (WGS) entry which is preliminary data.</text>
</comment>
<evidence type="ECO:0000256" key="4">
    <source>
        <dbReference type="ARBA" id="ARBA00022475"/>
    </source>
</evidence>
<evidence type="ECO:0000259" key="10">
    <source>
        <dbReference type="SMART" id="SM00683"/>
    </source>
</evidence>
<keyword evidence="13" id="KW-1185">Reference proteome</keyword>
<evidence type="ECO:0000256" key="9">
    <source>
        <dbReference type="ARBA" id="ARBA00023273"/>
    </source>
</evidence>
<feature type="domain" description="BBSome complex member BBS5 PH" evidence="10">
    <location>
        <begin position="33"/>
        <end position="87"/>
    </location>
</feature>
<dbReference type="InterPro" id="IPR014003">
    <property type="entry name" value="BBS5_PH"/>
</dbReference>
<proteinExistence type="inferred from homology"/>
<dbReference type="InterPro" id="IPR030804">
    <property type="entry name" value="BBS5/fem-3"/>
</dbReference>
<evidence type="ECO:0000313" key="13">
    <source>
        <dbReference type="Proteomes" id="UP000663828"/>
    </source>
</evidence>